<dbReference type="AlphaFoldDB" id="A0A382U2M6"/>
<evidence type="ECO:0000313" key="1">
    <source>
        <dbReference type="EMBL" id="SVD27928.1"/>
    </source>
</evidence>
<dbReference type="EMBL" id="UINC01140651">
    <property type="protein sequence ID" value="SVD27928.1"/>
    <property type="molecule type" value="Genomic_DNA"/>
</dbReference>
<reference evidence="1" key="1">
    <citation type="submission" date="2018-05" db="EMBL/GenBank/DDBJ databases">
        <authorList>
            <person name="Lanie J.A."/>
            <person name="Ng W.-L."/>
            <person name="Kazmierczak K.M."/>
            <person name="Andrzejewski T.M."/>
            <person name="Davidsen T.M."/>
            <person name="Wayne K.J."/>
            <person name="Tettelin H."/>
            <person name="Glass J.I."/>
            <person name="Rusch D."/>
            <person name="Podicherti R."/>
            <person name="Tsui H.-C.T."/>
            <person name="Winkler M.E."/>
        </authorList>
    </citation>
    <scope>NUCLEOTIDE SEQUENCE</scope>
</reference>
<accession>A0A382U2M6</accession>
<feature type="non-terminal residue" evidence="1">
    <location>
        <position position="34"/>
    </location>
</feature>
<proteinExistence type="predicted"/>
<organism evidence="1">
    <name type="scientific">marine metagenome</name>
    <dbReference type="NCBI Taxonomy" id="408172"/>
    <lineage>
        <taxon>unclassified sequences</taxon>
        <taxon>metagenomes</taxon>
        <taxon>ecological metagenomes</taxon>
    </lineage>
</organism>
<name>A0A382U2M6_9ZZZZ</name>
<sequence>MLLILFGTKDKRKVVTGGQFVCPKCGVKKDYEVI</sequence>
<protein>
    <submittedName>
        <fullName evidence="1">Uncharacterized protein</fullName>
    </submittedName>
</protein>
<gene>
    <name evidence="1" type="ORF">METZ01_LOCUS380782</name>
</gene>